<reference evidence="1 2" key="1">
    <citation type="submission" date="2019-06" db="EMBL/GenBank/DDBJ databases">
        <title>Genomic Encyclopedia of Type Strains, Phase IV (KMG-V): Genome sequencing to study the core and pangenomes of soil and plant-associated prokaryotes.</title>
        <authorList>
            <person name="Whitman W."/>
        </authorList>
    </citation>
    <scope>NUCLEOTIDE SEQUENCE [LARGE SCALE GENOMIC DNA]</scope>
    <source>
        <strain evidence="1 2">BR 510</strain>
    </source>
</reference>
<comment type="caution">
    <text evidence="1">The sequence shown here is derived from an EMBL/GenBank/DDBJ whole genome shotgun (WGS) entry which is preliminary data.</text>
</comment>
<dbReference type="AlphaFoldDB" id="A0A560DGP8"/>
<sequence>MTSTNTFVAQVAPQRSSQYSNLARDLAAAELLASPLGQTLSDVSLEQIAGQDYVRFTKSDGELTEQHRRQLASMAMIGNVFELFDSIDAVQGPLLRPVAISYPFAISRDLPSIRRYKGKTSEFFTQFVCNIAKNASDFRDLDWRELKLLDPLCGGGTSLFVGLSLGASVAGVELEQSDIESTATFLMQYCRENRISLSKTQERLRKLGNAHRWTFQIGRNDPLRCMLVSGGGAAAKELTSGFGQPHLIVADLPYGIQHNAPLQDLLSGCLPAWAKLLLPGGCMAFSWDSTRFTREDMVAFVQDTAPFDVVQTPPYDNLAHRVDRVIKRRDVIVARVRR</sequence>
<keyword evidence="2" id="KW-1185">Reference proteome</keyword>
<evidence type="ECO:0000313" key="1">
    <source>
        <dbReference type="EMBL" id="TWA96261.1"/>
    </source>
</evidence>
<organism evidence="1 2">
    <name type="scientific">Bradyrhizobium stylosanthis</name>
    <dbReference type="NCBI Taxonomy" id="1803665"/>
    <lineage>
        <taxon>Bacteria</taxon>
        <taxon>Pseudomonadati</taxon>
        <taxon>Pseudomonadota</taxon>
        <taxon>Alphaproteobacteria</taxon>
        <taxon>Hyphomicrobiales</taxon>
        <taxon>Nitrobacteraceae</taxon>
        <taxon>Bradyrhizobium</taxon>
    </lineage>
</organism>
<accession>A0A560DGP8</accession>
<name>A0A560DGP8_9BRAD</name>
<proteinExistence type="predicted"/>
<gene>
    <name evidence="1" type="ORF">FBZ96_107456</name>
</gene>
<dbReference type="Proteomes" id="UP000319949">
    <property type="component" value="Unassembled WGS sequence"/>
</dbReference>
<dbReference type="STRING" id="1803665.GCA_001641335_06797"/>
<dbReference type="SUPFAM" id="SSF53335">
    <property type="entry name" value="S-adenosyl-L-methionine-dependent methyltransferases"/>
    <property type="match status" value="1"/>
</dbReference>
<evidence type="ECO:0000313" key="2">
    <source>
        <dbReference type="Proteomes" id="UP000319949"/>
    </source>
</evidence>
<dbReference type="Gene3D" id="3.40.50.150">
    <property type="entry name" value="Vaccinia Virus protein VP39"/>
    <property type="match status" value="1"/>
</dbReference>
<dbReference type="EMBL" id="VITK01000007">
    <property type="protein sequence ID" value="TWA96261.1"/>
    <property type="molecule type" value="Genomic_DNA"/>
</dbReference>
<protein>
    <recommendedName>
        <fullName evidence="3">RNA methylase family UPF0020</fullName>
    </recommendedName>
</protein>
<evidence type="ECO:0008006" key="3">
    <source>
        <dbReference type="Google" id="ProtNLM"/>
    </source>
</evidence>
<dbReference type="InterPro" id="IPR029063">
    <property type="entry name" value="SAM-dependent_MTases_sf"/>
</dbReference>